<evidence type="ECO:0000259" key="2">
    <source>
        <dbReference type="Pfam" id="PF10988"/>
    </source>
</evidence>
<keyword evidence="1" id="KW-0732">Signal</keyword>
<accession>A0A918N5M2</accession>
<gene>
    <name evidence="3" type="ORF">GCM10007384_35690</name>
</gene>
<protein>
    <recommendedName>
        <fullName evidence="2">Putative auto-transporter adhesin head GIN domain-containing protein</fullName>
    </recommendedName>
</protein>
<dbReference type="AlphaFoldDB" id="A0A918N5M2"/>
<feature type="domain" description="Putative auto-transporter adhesin head GIN" evidence="2">
    <location>
        <begin position="44"/>
        <end position="223"/>
    </location>
</feature>
<reference evidence="3 4" key="1">
    <citation type="journal article" date="2014" name="Int. J. Syst. Evol. Microbiol.">
        <title>Complete genome sequence of Corynebacterium casei LMG S-19264T (=DSM 44701T), isolated from a smear-ripened cheese.</title>
        <authorList>
            <consortium name="US DOE Joint Genome Institute (JGI-PGF)"/>
            <person name="Walter F."/>
            <person name="Albersmeier A."/>
            <person name="Kalinowski J."/>
            <person name="Ruckert C."/>
        </authorList>
    </citation>
    <scope>NUCLEOTIDE SEQUENCE [LARGE SCALE GENOMIC DNA]</scope>
    <source>
        <strain evidence="3 4">KCTC 12285</strain>
    </source>
</reference>
<keyword evidence="4" id="KW-1185">Reference proteome</keyword>
<dbReference type="Gene3D" id="2.160.20.120">
    <property type="match status" value="1"/>
</dbReference>
<feature type="chain" id="PRO_5037102894" description="Putative auto-transporter adhesin head GIN domain-containing protein" evidence="1">
    <location>
        <begin position="24"/>
        <end position="239"/>
    </location>
</feature>
<sequence length="239" mass="25398">MTTLAKIIVTFFLTLLCCSCNLAFNGIKGKGEVVKKERTISQKFDAVKASKGLDVVLVNSSDKKIIVNANKNLHDHIQVYVEGATLYVTSDDNIFSADEKSVFVSYDKLQKISVNSGASISSNEVMVQKDLDFSATSGADIKLNIKAETVTTSVTSGAMIKITGKVNKHNASATSGADIRAEELLSLVSEAKATSGASIRIYAKNEFAGTATSGADIVYYGDPKKVSEADNSGGNVKKH</sequence>
<dbReference type="Proteomes" id="UP000601108">
    <property type="component" value="Unassembled WGS sequence"/>
</dbReference>
<evidence type="ECO:0000313" key="3">
    <source>
        <dbReference type="EMBL" id="GGX31543.1"/>
    </source>
</evidence>
<dbReference type="Pfam" id="PF10988">
    <property type="entry name" value="DUF2807"/>
    <property type="match status" value="1"/>
</dbReference>
<feature type="signal peptide" evidence="1">
    <location>
        <begin position="1"/>
        <end position="23"/>
    </location>
</feature>
<evidence type="ECO:0000256" key="1">
    <source>
        <dbReference type="SAM" id="SignalP"/>
    </source>
</evidence>
<dbReference type="EMBL" id="BMWS01000032">
    <property type="protein sequence ID" value="GGX31543.1"/>
    <property type="molecule type" value="Genomic_DNA"/>
</dbReference>
<proteinExistence type="predicted"/>
<dbReference type="InterPro" id="IPR021255">
    <property type="entry name" value="DUF2807"/>
</dbReference>
<dbReference type="RefSeq" id="WP_027413471.1">
    <property type="nucleotide sequence ID" value="NZ_BMWS01000032.1"/>
</dbReference>
<evidence type="ECO:0000313" key="4">
    <source>
        <dbReference type="Proteomes" id="UP000601108"/>
    </source>
</evidence>
<comment type="caution">
    <text evidence="3">The sequence shown here is derived from an EMBL/GenBank/DDBJ whole genome shotgun (WGS) entry which is preliminary data.</text>
</comment>
<organism evidence="3 4">
    <name type="scientific">Aquimarina muelleri</name>
    <dbReference type="NCBI Taxonomy" id="279356"/>
    <lineage>
        <taxon>Bacteria</taxon>
        <taxon>Pseudomonadati</taxon>
        <taxon>Bacteroidota</taxon>
        <taxon>Flavobacteriia</taxon>
        <taxon>Flavobacteriales</taxon>
        <taxon>Flavobacteriaceae</taxon>
        <taxon>Aquimarina</taxon>
    </lineage>
</organism>
<name>A0A918N5M2_9FLAO</name>